<name>X1LH46_9ZZZZ</name>
<accession>X1LH46</accession>
<dbReference type="AlphaFoldDB" id="X1LH46"/>
<gene>
    <name evidence="1" type="ORF">S06H3_05321</name>
</gene>
<organism evidence="1">
    <name type="scientific">marine sediment metagenome</name>
    <dbReference type="NCBI Taxonomy" id="412755"/>
    <lineage>
        <taxon>unclassified sequences</taxon>
        <taxon>metagenomes</taxon>
        <taxon>ecological metagenomes</taxon>
    </lineage>
</organism>
<feature type="non-terminal residue" evidence="1">
    <location>
        <position position="1"/>
    </location>
</feature>
<protein>
    <submittedName>
        <fullName evidence="1">Uncharacterized protein</fullName>
    </submittedName>
</protein>
<evidence type="ECO:0000313" key="1">
    <source>
        <dbReference type="EMBL" id="GAI01700.1"/>
    </source>
</evidence>
<reference evidence="1" key="1">
    <citation type="journal article" date="2014" name="Front. Microbiol.">
        <title>High frequency of phylogenetically diverse reductive dehalogenase-homologous genes in deep subseafloor sedimentary metagenomes.</title>
        <authorList>
            <person name="Kawai M."/>
            <person name="Futagami T."/>
            <person name="Toyoda A."/>
            <person name="Takaki Y."/>
            <person name="Nishi S."/>
            <person name="Hori S."/>
            <person name="Arai W."/>
            <person name="Tsubouchi T."/>
            <person name="Morono Y."/>
            <person name="Uchiyama I."/>
            <person name="Ito T."/>
            <person name="Fujiyama A."/>
            <person name="Inagaki F."/>
            <person name="Takami H."/>
        </authorList>
    </citation>
    <scope>NUCLEOTIDE SEQUENCE</scope>
    <source>
        <strain evidence="1">Expedition CK06-06</strain>
    </source>
</reference>
<sequence length="51" mass="5575">VPASITTTPFLTIFPVIKSGLPTPEIKISAFFVKEGVSFVNSLRTEMVLCF</sequence>
<dbReference type="EMBL" id="BARV01001959">
    <property type="protein sequence ID" value="GAI01700.1"/>
    <property type="molecule type" value="Genomic_DNA"/>
</dbReference>
<proteinExistence type="predicted"/>
<comment type="caution">
    <text evidence="1">The sequence shown here is derived from an EMBL/GenBank/DDBJ whole genome shotgun (WGS) entry which is preliminary data.</text>
</comment>